<dbReference type="Proteomes" id="UP001178507">
    <property type="component" value="Unassembled WGS sequence"/>
</dbReference>
<dbReference type="PROSITE" id="PS50088">
    <property type="entry name" value="ANK_REPEAT"/>
    <property type="match status" value="1"/>
</dbReference>
<keyword evidence="6" id="KW-1185">Reference proteome</keyword>
<dbReference type="SUPFAM" id="SSF48403">
    <property type="entry name" value="Ankyrin repeat"/>
    <property type="match status" value="1"/>
</dbReference>
<dbReference type="GO" id="GO:0085020">
    <property type="term" value="P:protein K6-linked ubiquitination"/>
    <property type="evidence" value="ECO:0007669"/>
    <property type="project" value="TreeGrafter"/>
</dbReference>
<organism evidence="5 6">
    <name type="scientific">Effrenium voratum</name>
    <dbReference type="NCBI Taxonomy" id="2562239"/>
    <lineage>
        <taxon>Eukaryota</taxon>
        <taxon>Sar</taxon>
        <taxon>Alveolata</taxon>
        <taxon>Dinophyceae</taxon>
        <taxon>Suessiales</taxon>
        <taxon>Symbiodiniaceae</taxon>
        <taxon>Effrenium</taxon>
    </lineage>
</organism>
<keyword evidence="4" id="KW-0175">Coiled coil</keyword>
<dbReference type="PROSITE" id="PS50297">
    <property type="entry name" value="ANK_REP_REGION"/>
    <property type="match status" value="1"/>
</dbReference>
<evidence type="ECO:0000256" key="2">
    <source>
        <dbReference type="ARBA" id="ARBA00023043"/>
    </source>
</evidence>
<dbReference type="PANTHER" id="PTHR24171:SF8">
    <property type="entry name" value="BRCA1-ASSOCIATED RING DOMAIN PROTEIN 1"/>
    <property type="match status" value="1"/>
</dbReference>
<dbReference type="Pfam" id="PF00023">
    <property type="entry name" value="Ank"/>
    <property type="match status" value="1"/>
</dbReference>
<dbReference type="InterPro" id="IPR002110">
    <property type="entry name" value="Ankyrin_rpt"/>
</dbReference>
<feature type="repeat" description="ANK" evidence="3">
    <location>
        <begin position="86"/>
        <end position="118"/>
    </location>
</feature>
<keyword evidence="1" id="KW-0677">Repeat</keyword>
<sequence length="538" mass="60439">MILLDRGCQADAQDALGRTPMHFAVCSKEPKLCRLLLSCPCLVTRCDARGRSALAYAVLNTMPSVRDENVQLLLEYLAEPNAQDFFGLSPLHYAAEAGAQGAVALLLQEAADPSLQEPSSGRTPLDMANGEATRKLLKESARGRLGVASFGNACGYDEDFSMLGALSDANFKEMQCKFIQMMKLVQESGLRQGQHLRRPSLFDGSWMAEIHSHQKLLGKELAAVSGPHTCIRVFNLLHPPSHFPQVSLDDKDISSYYDALWDERDLGSEEKQEDLRAKQQKQAEELLEQKEALRLTKMEIQEGRTRERHLNAELQAALQDASQGAEKEARGEGWPHSLGHRVLRAGRQLAQKGEELRSAEAAAQKLQRKASLLQEELQEARTQSSELQAEQLEAQKKLEKEQLRRGEEKSWKLIAEEDRHQSEVVRELLEERLEESEVAISHARRSAQLTKEECEERLGQAELSHQLRQELGAARAEAACWESSLELAKAEAQEAREAAAVAHHTEMQSATAYREKELHLWREVNEGRDACYLLQEER</sequence>
<evidence type="ECO:0000313" key="5">
    <source>
        <dbReference type="EMBL" id="CAJ1380287.1"/>
    </source>
</evidence>
<accession>A0AA36I3X5</accession>
<evidence type="ECO:0000313" key="6">
    <source>
        <dbReference type="Proteomes" id="UP001178507"/>
    </source>
</evidence>
<feature type="coiled-coil region" evidence="4">
    <location>
        <begin position="349"/>
        <end position="446"/>
    </location>
</feature>
<keyword evidence="2 3" id="KW-0040">ANK repeat</keyword>
<proteinExistence type="predicted"/>
<evidence type="ECO:0000256" key="4">
    <source>
        <dbReference type="SAM" id="Coils"/>
    </source>
</evidence>
<evidence type="ECO:0000256" key="1">
    <source>
        <dbReference type="ARBA" id="ARBA00022737"/>
    </source>
</evidence>
<comment type="caution">
    <text evidence="5">The sequence shown here is derived from an EMBL/GenBank/DDBJ whole genome shotgun (WGS) entry which is preliminary data.</text>
</comment>
<dbReference type="AlphaFoldDB" id="A0AA36I3X5"/>
<protein>
    <submittedName>
        <fullName evidence="5">Uncharacterized protein</fullName>
    </submittedName>
</protein>
<dbReference type="EMBL" id="CAUJNA010000699">
    <property type="protein sequence ID" value="CAJ1380287.1"/>
    <property type="molecule type" value="Genomic_DNA"/>
</dbReference>
<reference evidence="5" key="1">
    <citation type="submission" date="2023-08" db="EMBL/GenBank/DDBJ databases">
        <authorList>
            <person name="Chen Y."/>
            <person name="Shah S."/>
            <person name="Dougan E. K."/>
            <person name="Thang M."/>
            <person name="Chan C."/>
        </authorList>
    </citation>
    <scope>NUCLEOTIDE SEQUENCE</scope>
</reference>
<dbReference type="PANTHER" id="PTHR24171">
    <property type="entry name" value="ANKYRIN REPEAT DOMAIN-CONTAINING PROTEIN 39-RELATED"/>
    <property type="match status" value="1"/>
</dbReference>
<dbReference type="InterPro" id="IPR036770">
    <property type="entry name" value="Ankyrin_rpt-contain_sf"/>
</dbReference>
<gene>
    <name evidence="5" type="ORF">EVOR1521_LOCUS8265</name>
</gene>
<dbReference type="GO" id="GO:0004842">
    <property type="term" value="F:ubiquitin-protein transferase activity"/>
    <property type="evidence" value="ECO:0007669"/>
    <property type="project" value="TreeGrafter"/>
</dbReference>
<name>A0AA36I3X5_9DINO</name>
<feature type="coiled-coil region" evidence="4">
    <location>
        <begin position="269"/>
        <end position="303"/>
    </location>
</feature>
<dbReference type="SMART" id="SM00248">
    <property type="entry name" value="ANK"/>
    <property type="match status" value="3"/>
</dbReference>
<evidence type="ECO:0000256" key="3">
    <source>
        <dbReference type="PROSITE-ProRule" id="PRU00023"/>
    </source>
</evidence>
<dbReference type="Gene3D" id="1.25.40.20">
    <property type="entry name" value="Ankyrin repeat-containing domain"/>
    <property type="match status" value="1"/>
</dbReference>
<dbReference type="Pfam" id="PF12796">
    <property type="entry name" value="Ank_2"/>
    <property type="match status" value="1"/>
</dbReference>